<name>A0A2Z6MS91_TRISU</name>
<evidence type="ECO:0000313" key="1">
    <source>
        <dbReference type="EMBL" id="GAU21839.1"/>
    </source>
</evidence>
<dbReference type="Proteomes" id="UP000242715">
    <property type="component" value="Unassembled WGS sequence"/>
</dbReference>
<accession>A0A2Z6MS91</accession>
<sequence length="131" mass="14958">MMLLILMMNDGVLFNLVLGVAGVRVAGVLCCLMHVNIYYDDKSWLVASVIQMADEDVPWQDSAPVNYTIDTVNLMEWCSFSTNEAYKMSTSTYNTFNMVVLTTYGKGEKKAKIQIMLEMQAWMLFLEEEKN</sequence>
<protein>
    <submittedName>
        <fullName evidence="1">Uncharacterized protein</fullName>
    </submittedName>
</protein>
<dbReference type="EMBL" id="DF973238">
    <property type="protein sequence ID" value="GAU21839.1"/>
    <property type="molecule type" value="Genomic_DNA"/>
</dbReference>
<gene>
    <name evidence="1" type="ORF">TSUD_176850</name>
</gene>
<dbReference type="AlphaFoldDB" id="A0A2Z6MS91"/>
<proteinExistence type="predicted"/>
<organism evidence="1 2">
    <name type="scientific">Trifolium subterraneum</name>
    <name type="common">Subterranean clover</name>
    <dbReference type="NCBI Taxonomy" id="3900"/>
    <lineage>
        <taxon>Eukaryota</taxon>
        <taxon>Viridiplantae</taxon>
        <taxon>Streptophyta</taxon>
        <taxon>Embryophyta</taxon>
        <taxon>Tracheophyta</taxon>
        <taxon>Spermatophyta</taxon>
        <taxon>Magnoliopsida</taxon>
        <taxon>eudicotyledons</taxon>
        <taxon>Gunneridae</taxon>
        <taxon>Pentapetalae</taxon>
        <taxon>rosids</taxon>
        <taxon>fabids</taxon>
        <taxon>Fabales</taxon>
        <taxon>Fabaceae</taxon>
        <taxon>Papilionoideae</taxon>
        <taxon>50 kb inversion clade</taxon>
        <taxon>NPAAA clade</taxon>
        <taxon>Hologalegina</taxon>
        <taxon>IRL clade</taxon>
        <taxon>Trifolieae</taxon>
        <taxon>Trifolium</taxon>
    </lineage>
</organism>
<keyword evidence="2" id="KW-1185">Reference proteome</keyword>
<dbReference type="OrthoDB" id="10332146at2759"/>
<evidence type="ECO:0000313" key="2">
    <source>
        <dbReference type="Proteomes" id="UP000242715"/>
    </source>
</evidence>
<reference evidence="2" key="1">
    <citation type="journal article" date="2017" name="Front. Plant Sci.">
        <title>Climate Clever Clovers: New Paradigm to Reduce the Environmental Footprint of Ruminants by Breeding Low Methanogenic Forages Utilizing Haplotype Variation.</title>
        <authorList>
            <person name="Kaur P."/>
            <person name="Appels R."/>
            <person name="Bayer P.E."/>
            <person name="Keeble-Gagnere G."/>
            <person name="Wang J."/>
            <person name="Hirakawa H."/>
            <person name="Shirasawa K."/>
            <person name="Vercoe P."/>
            <person name="Stefanova K."/>
            <person name="Durmic Z."/>
            <person name="Nichols P."/>
            <person name="Revell C."/>
            <person name="Isobe S.N."/>
            <person name="Edwards D."/>
            <person name="Erskine W."/>
        </authorList>
    </citation>
    <scope>NUCLEOTIDE SEQUENCE [LARGE SCALE GENOMIC DNA]</scope>
    <source>
        <strain evidence="2">cv. Daliak</strain>
    </source>
</reference>